<dbReference type="GeneID" id="68866744"/>
<evidence type="ECO:0000313" key="3">
    <source>
        <dbReference type="Proteomes" id="UP001319921"/>
    </source>
</evidence>
<sequence>MFKMWFIHISISIIALILSILIVVEFARLKKEFKGKLTTVLIVLGSLLVGQFLSFLIDFIMWSNDRNPLYIYPSLLTISLSFATIAVFYYYVTKI</sequence>
<dbReference type="Proteomes" id="UP001319921">
    <property type="component" value="Chromosome"/>
</dbReference>
<name>A0AAQ4CT64_9CREN</name>
<keyword evidence="1" id="KW-0812">Transmembrane</keyword>
<dbReference type="KEGG" id="scas:SACC_20120"/>
<reference evidence="2 3" key="1">
    <citation type="journal article" date="2022" name="Microbiol. Resour. Announc.">
        <title>Complete Genome Sequence of the Hyperthermophilic and Acidophilic Archaeon Saccharolobus caldissimus Strain HS-3T.</title>
        <authorList>
            <person name="Sakai H.D."/>
            <person name="Kurosawa N."/>
        </authorList>
    </citation>
    <scope>NUCLEOTIDE SEQUENCE [LARGE SCALE GENOMIC DNA]</scope>
    <source>
        <strain evidence="2 3">JCM32116</strain>
    </source>
</reference>
<dbReference type="AlphaFoldDB" id="A0AAQ4CT64"/>
<evidence type="ECO:0000313" key="2">
    <source>
        <dbReference type="EMBL" id="BDB98995.1"/>
    </source>
</evidence>
<keyword evidence="1" id="KW-0472">Membrane</keyword>
<evidence type="ECO:0000256" key="1">
    <source>
        <dbReference type="SAM" id="Phobius"/>
    </source>
</evidence>
<accession>A0AAQ4CT64</accession>
<protein>
    <submittedName>
        <fullName evidence="2">Uncharacterized protein</fullName>
    </submittedName>
</protein>
<feature type="transmembrane region" description="Helical" evidence="1">
    <location>
        <begin position="6"/>
        <end position="27"/>
    </location>
</feature>
<organism evidence="2 3">
    <name type="scientific">Saccharolobus caldissimus</name>
    <dbReference type="NCBI Taxonomy" id="1702097"/>
    <lineage>
        <taxon>Archaea</taxon>
        <taxon>Thermoproteota</taxon>
        <taxon>Thermoprotei</taxon>
        <taxon>Sulfolobales</taxon>
        <taxon>Sulfolobaceae</taxon>
        <taxon>Saccharolobus</taxon>
    </lineage>
</organism>
<feature type="transmembrane region" description="Helical" evidence="1">
    <location>
        <begin position="69"/>
        <end position="92"/>
    </location>
</feature>
<feature type="transmembrane region" description="Helical" evidence="1">
    <location>
        <begin position="39"/>
        <end position="63"/>
    </location>
</feature>
<keyword evidence="3" id="KW-1185">Reference proteome</keyword>
<keyword evidence="1" id="KW-1133">Transmembrane helix</keyword>
<gene>
    <name evidence="2" type="ORF">SACC_20120</name>
</gene>
<dbReference type="RefSeq" id="WP_229569353.1">
    <property type="nucleotide sequence ID" value="NZ_AP025226.1"/>
</dbReference>
<proteinExistence type="predicted"/>
<dbReference type="EMBL" id="AP025226">
    <property type="protein sequence ID" value="BDB98995.1"/>
    <property type="molecule type" value="Genomic_DNA"/>
</dbReference>